<feature type="compositionally biased region" description="Basic and acidic residues" evidence="1">
    <location>
        <begin position="938"/>
        <end position="947"/>
    </location>
</feature>
<dbReference type="RefSeq" id="XP_062780547.1">
    <property type="nucleotide sequence ID" value="XM_062924496.1"/>
</dbReference>
<evidence type="ECO:0000256" key="1">
    <source>
        <dbReference type="SAM" id="MobiDB-lite"/>
    </source>
</evidence>
<feature type="compositionally biased region" description="Acidic residues" evidence="1">
    <location>
        <begin position="1005"/>
        <end position="1024"/>
    </location>
</feature>
<dbReference type="PANTHER" id="PTHR35391:SF7">
    <property type="entry name" value="C2H2-TYPE DOMAIN-CONTAINING PROTEIN"/>
    <property type="match status" value="1"/>
</dbReference>
<keyword evidence="4" id="KW-1185">Reference proteome</keyword>
<sequence length="1051" mass="118669">MDNGPGKDGQSDPPPVISSLAHACNAAFTRLCQDLPTTDYHGLEAKATDEAGRFRIWAANIGALQRPQSSGSLDSRLKNAERMKSSAVSGLHRLEDALVRANGIALGNIPNRTKSLVTGEESISHSSDLHSGNSYEGNRVSSATEIDELFNNIRSCITHLFTLSTLLRRSHPRGRTSRQGPQYSQSDPRPSITNAQDKFPKLKQSTWLAERIGERNARQSDYIRYRQNHRRNLAQVEVGPGHDEQAERATTKATSFHETLASPESIRRDPLDSKWAESIYTVATSFAQTAVGADNYSGRIVPQLTRMWLDGRQLGYGEPIECPYCRTIQVIKDRFHWKHHLYRDLQTYVCTFKDCSAEPFQTSHEWFEHELDKHRRQWNCALCNAKCVSASGLEAHFDSRHPGVVPAAQRKVMLKACEKPVAHFDKDACLFCDSWNPSTIIEGKSERFRSHLAKHFQELACEAIPLAIEGLVVQDDSDTDHDPTTSDGDDHSTEDGEMTDERWVTIGKHIEEKGLWKCLHLERSGLVCPNTYSSHSMLSSHFREQHELTTRPEVQLNLCRGCYNFFRGEYCNCAGATHGYEVWYFAKWRASSNTIVRAQQTVADAERRPQMEPHMNMEAEFARQRAWLESKMQLYNAADAALVDENHNPGASGGDGHGLHRNIYDQPPSQPPQQHIYYQAQQDHHSAQEAHSVATHPPTDNISPPTLDRSYAQTLPLENAPEPSFLILDETGQKHSVPLRLGRSWPYMIEFVENKFMMALDETSSQQQYTLCKLVGANGSIAPEEWERVIKSGSVVRMIRSEPSERGLRGEAQNSNQRLGTADIGMKAQAERGGFRCEESTRDDEAEDQISHPHFAQTPEGLKTLRRRTNWLSKRALSEGRDFNPEDEVNFEETWSSARRLQRRTQPKPGAASGTHPAREGDNGRPDAAAVANELAAADDRSGDDPSPHNSRLDMFLNDTDEDSDEEARREFVRTQRELRMRERRSHSSSIGKSTILERSNSDHEDADEDLSKDEGEDENLNEDEAAHRKFASKLHELRMRKRRSHTSSIG</sequence>
<feature type="region of interest" description="Disordered" evidence="1">
    <location>
        <begin position="646"/>
        <end position="709"/>
    </location>
</feature>
<dbReference type="KEGG" id="cdet:87944840"/>
<dbReference type="InterPro" id="IPR058925">
    <property type="entry name" value="zf-C2H2_AcuF"/>
</dbReference>
<dbReference type="PANTHER" id="PTHR35391">
    <property type="entry name" value="C2H2-TYPE DOMAIN-CONTAINING PROTEIN-RELATED"/>
    <property type="match status" value="1"/>
</dbReference>
<feature type="compositionally biased region" description="Polar residues" evidence="1">
    <location>
        <begin position="124"/>
        <end position="137"/>
    </location>
</feature>
<dbReference type="PROSITE" id="PS00028">
    <property type="entry name" value="ZINC_FINGER_C2H2_1"/>
    <property type="match status" value="1"/>
</dbReference>
<feature type="compositionally biased region" description="Basic and acidic residues" evidence="1">
    <location>
        <begin position="480"/>
        <end position="498"/>
    </location>
</feature>
<gene>
    <name evidence="3" type="ORF">CDEST_08337</name>
</gene>
<accession>A0AAX4IJX8</accession>
<evidence type="ECO:0000259" key="2">
    <source>
        <dbReference type="PROSITE" id="PS00028"/>
    </source>
</evidence>
<dbReference type="SMART" id="SM00355">
    <property type="entry name" value="ZnF_C2H2"/>
    <property type="match status" value="3"/>
</dbReference>
<feature type="compositionally biased region" description="Basic and acidic residues" evidence="1">
    <location>
        <begin position="829"/>
        <end position="840"/>
    </location>
</feature>
<feature type="region of interest" description="Disordered" evidence="1">
    <location>
        <begin position="117"/>
        <end position="137"/>
    </location>
</feature>
<feature type="region of interest" description="Disordered" evidence="1">
    <location>
        <begin position="802"/>
        <end position="862"/>
    </location>
</feature>
<dbReference type="GeneID" id="87944840"/>
<evidence type="ECO:0000313" key="4">
    <source>
        <dbReference type="Proteomes" id="UP001322277"/>
    </source>
</evidence>
<feature type="region of interest" description="Disordered" evidence="1">
    <location>
        <begin position="475"/>
        <end position="498"/>
    </location>
</feature>
<dbReference type="Proteomes" id="UP001322277">
    <property type="component" value="Chromosome 5"/>
</dbReference>
<dbReference type="InterPro" id="IPR013087">
    <property type="entry name" value="Znf_C2H2_type"/>
</dbReference>
<reference evidence="4" key="1">
    <citation type="journal article" date="2023" name="bioRxiv">
        <title>Complete genome of the Medicago anthracnose fungus, Colletotrichum destructivum, reveals a mini-chromosome-like region within a core chromosome.</title>
        <authorList>
            <person name="Lapalu N."/>
            <person name="Simon A."/>
            <person name="Lu A."/>
            <person name="Plaumann P.-L."/>
            <person name="Amselem J."/>
            <person name="Pigne S."/>
            <person name="Auger A."/>
            <person name="Koch C."/>
            <person name="Dallery J.-F."/>
            <person name="O'Connell R.J."/>
        </authorList>
    </citation>
    <scope>NUCLEOTIDE SEQUENCE [LARGE SCALE GENOMIC DNA]</scope>
    <source>
        <strain evidence="4">CBS 520.97</strain>
    </source>
</reference>
<dbReference type="Pfam" id="PF26082">
    <property type="entry name" value="zf-C2H2_AcuF"/>
    <property type="match status" value="1"/>
</dbReference>
<feature type="compositionally biased region" description="Basic residues" evidence="1">
    <location>
        <begin position="1029"/>
        <end position="1051"/>
    </location>
</feature>
<feature type="domain" description="C2H2-type" evidence="2">
    <location>
        <begin position="380"/>
        <end position="401"/>
    </location>
</feature>
<feature type="compositionally biased region" description="Low complexity" evidence="1">
    <location>
        <begin position="927"/>
        <end position="936"/>
    </location>
</feature>
<name>A0AAX4IJX8_9PEZI</name>
<dbReference type="AlphaFoldDB" id="A0AAX4IJX8"/>
<feature type="region of interest" description="Disordered" evidence="1">
    <location>
        <begin position="888"/>
        <end position="1051"/>
    </location>
</feature>
<dbReference type="Pfam" id="PF22893">
    <property type="entry name" value="ULD_2"/>
    <property type="match status" value="1"/>
</dbReference>
<proteinExistence type="predicted"/>
<organism evidence="3 4">
    <name type="scientific">Colletotrichum destructivum</name>
    <dbReference type="NCBI Taxonomy" id="34406"/>
    <lineage>
        <taxon>Eukaryota</taxon>
        <taxon>Fungi</taxon>
        <taxon>Dikarya</taxon>
        <taxon>Ascomycota</taxon>
        <taxon>Pezizomycotina</taxon>
        <taxon>Sordariomycetes</taxon>
        <taxon>Hypocreomycetidae</taxon>
        <taxon>Glomerellales</taxon>
        <taxon>Glomerellaceae</taxon>
        <taxon>Colletotrichum</taxon>
        <taxon>Colletotrichum destructivum species complex</taxon>
    </lineage>
</organism>
<evidence type="ECO:0000313" key="3">
    <source>
        <dbReference type="EMBL" id="WQF83323.1"/>
    </source>
</evidence>
<dbReference type="EMBL" id="CP137309">
    <property type="protein sequence ID" value="WQF83323.1"/>
    <property type="molecule type" value="Genomic_DNA"/>
</dbReference>
<feature type="region of interest" description="Disordered" evidence="1">
    <location>
        <begin position="170"/>
        <end position="200"/>
    </location>
</feature>
<feature type="compositionally biased region" description="Basic and acidic residues" evidence="1">
    <location>
        <begin position="967"/>
        <end position="981"/>
    </location>
</feature>
<feature type="compositionally biased region" description="Polar residues" evidence="1">
    <location>
        <begin position="177"/>
        <end position="196"/>
    </location>
</feature>
<dbReference type="InterPro" id="IPR054464">
    <property type="entry name" value="ULD_fung"/>
</dbReference>
<protein>
    <submittedName>
        <fullName evidence="3">Zinc finger C2H2-type</fullName>
    </submittedName>
</protein>